<keyword evidence="3" id="KW-1185">Reference proteome</keyword>
<gene>
    <name evidence="2" type="ORF">Ocin01_06786</name>
</gene>
<evidence type="ECO:0000256" key="1">
    <source>
        <dbReference type="SAM" id="Phobius"/>
    </source>
</evidence>
<comment type="caution">
    <text evidence="2">The sequence shown here is derived from an EMBL/GenBank/DDBJ whole genome shotgun (WGS) entry which is preliminary data.</text>
</comment>
<reference evidence="2 3" key="1">
    <citation type="journal article" date="2016" name="Genome Biol. Evol.">
        <title>Gene Family Evolution Reflects Adaptation to Soil Environmental Stressors in the Genome of the Collembolan Orchesella cincta.</title>
        <authorList>
            <person name="Faddeeva-Vakhrusheva A."/>
            <person name="Derks M.F."/>
            <person name="Anvar S.Y."/>
            <person name="Agamennone V."/>
            <person name="Suring W."/>
            <person name="Smit S."/>
            <person name="van Straalen N.M."/>
            <person name="Roelofs D."/>
        </authorList>
    </citation>
    <scope>NUCLEOTIDE SEQUENCE [LARGE SCALE GENOMIC DNA]</scope>
    <source>
        <tissue evidence="2">Mixed pool</tissue>
    </source>
</reference>
<keyword evidence="1" id="KW-0472">Membrane</keyword>
<accession>A0A1D2N3Q1</accession>
<feature type="transmembrane region" description="Helical" evidence="1">
    <location>
        <begin position="66"/>
        <end position="87"/>
    </location>
</feature>
<organism evidence="2 3">
    <name type="scientific">Orchesella cincta</name>
    <name type="common">Springtail</name>
    <name type="synonym">Podura cincta</name>
    <dbReference type="NCBI Taxonomy" id="48709"/>
    <lineage>
        <taxon>Eukaryota</taxon>
        <taxon>Metazoa</taxon>
        <taxon>Ecdysozoa</taxon>
        <taxon>Arthropoda</taxon>
        <taxon>Hexapoda</taxon>
        <taxon>Collembola</taxon>
        <taxon>Entomobryomorpha</taxon>
        <taxon>Entomobryoidea</taxon>
        <taxon>Orchesellidae</taxon>
        <taxon>Orchesellinae</taxon>
        <taxon>Orchesella</taxon>
    </lineage>
</organism>
<keyword evidence="1" id="KW-0812">Transmembrane</keyword>
<evidence type="ECO:0000313" key="3">
    <source>
        <dbReference type="Proteomes" id="UP000094527"/>
    </source>
</evidence>
<protein>
    <submittedName>
        <fullName evidence="2">Uncharacterized protein</fullName>
    </submittedName>
</protein>
<proteinExistence type="predicted"/>
<dbReference type="EMBL" id="LJIJ01000248">
    <property type="protein sequence ID" value="ODM99898.1"/>
    <property type="molecule type" value="Genomic_DNA"/>
</dbReference>
<dbReference type="STRING" id="48709.A0A1D2N3Q1"/>
<evidence type="ECO:0000313" key="2">
    <source>
        <dbReference type="EMBL" id="ODM99898.1"/>
    </source>
</evidence>
<feature type="non-terminal residue" evidence="2">
    <location>
        <position position="183"/>
    </location>
</feature>
<keyword evidence="1" id="KW-1133">Transmembrane helix</keyword>
<dbReference type="AlphaFoldDB" id="A0A1D2N3Q1"/>
<dbReference type="Proteomes" id="UP000094527">
    <property type="component" value="Unassembled WGS sequence"/>
</dbReference>
<sequence>MKEKMGFHSKTKRSLLSLMPSSTSTLSPGNRLLRQRCTISTTCGGGGSNDSDDDARFHRTWQRCWWLSNQIVFVTLLLLVTMSPVGVVRGEITCPPYQEIPYCSCFVLDDQLHIQCSGSDIPALKKSLQVLNGPVKSYSVYDLDARATVLPDGVTDNVTSPVFHVQAMDFCGFDIKTLALACY</sequence>
<name>A0A1D2N3Q1_ORCCI</name>